<gene>
    <name evidence="1" type="ORF">METZ01_LOCUS452505</name>
</gene>
<dbReference type="EMBL" id="UINC01187108">
    <property type="protein sequence ID" value="SVD99651.1"/>
    <property type="molecule type" value="Genomic_DNA"/>
</dbReference>
<name>A0A382ZW42_9ZZZZ</name>
<protein>
    <submittedName>
        <fullName evidence="1">Uncharacterized protein</fullName>
    </submittedName>
</protein>
<sequence>VNNILAQSEWWFLERLDYVGALLVVEVVEGREASVSKNVSIDGAGMVPDARPIEVTDQSRRVHIQFSNVLVYQVTDESYGASDLGKTKEIDGKILCQHYESAYLRYALQSTLIEHLVDDPAQHYSLNLADDIIEVITTTEPSIDLIL</sequence>
<feature type="non-terminal residue" evidence="1">
    <location>
        <position position="1"/>
    </location>
</feature>
<proteinExistence type="predicted"/>
<reference evidence="1" key="1">
    <citation type="submission" date="2018-05" db="EMBL/GenBank/DDBJ databases">
        <authorList>
            <person name="Lanie J.A."/>
            <person name="Ng W.-L."/>
            <person name="Kazmierczak K.M."/>
            <person name="Andrzejewski T.M."/>
            <person name="Davidsen T.M."/>
            <person name="Wayne K.J."/>
            <person name="Tettelin H."/>
            <person name="Glass J.I."/>
            <person name="Rusch D."/>
            <person name="Podicherti R."/>
            <person name="Tsui H.-C.T."/>
            <person name="Winkler M.E."/>
        </authorList>
    </citation>
    <scope>NUCLEOTIDE SEQUENCE</scope>
</reference>
<evidence type="ECO:0000313" key="1">
    <source>
        <dbReference type="EMBL" id="SVD99651.1"/>
    </source>
</evidence>
<dbReference type="AlphaFoldDB" id="A0A382ZW42"/>
<accession>A0A382ZW42</accession>
<organism evidence="1">
    <name type="scientific">marine metagenome</name>
    <dbReference type="NCBI Taxonomy" id="408172"/>
    <lineage>
        <taxon>unclassified sequences</taxon>
        <taxon>metagenomes</taxon>
        <taxon>ecological metagenomes</taxon>
    </lineage>
</organism>